<reference evidence="9 10" key="1">
    <citation type="submission" date="2019-03" db="EMBL/GenBank/DDBJ databases">
        <title>Metabolic potential of uncultured bacteria and archaea associated with petroleum seepage in deep-sea sediments.</title>
        <authorList>
            <person name="Dong X."/>
            <person name="Hubert C."/>
        </authorList>
    </citation>
    <scope>NUCLEOTIDE SEQUENCE [LARGE SCALE GENOMIC DNA]</scope>
    <source>
        <strain evidence="9">E29_bin52</strain>
    </source>
</reference>
<name>A0A523W4R3_UNCAE</name>
<dbReference type="GO" id="GO:0051539">
    <property type="term" value="F:4 iron, 4 sulfur cluster binding"/>
    <property type="evidence" value="ECO:0007669"/>
    <property type="project" value="UniProtKB-KW"/>
</dbReference>
<feature type="domain" description="4Fe-4S ferredoxin-type" evidence="8">
    <location>
        <begin position="96"/>
        <end position="124"/>
    </location>
</feature>
<feature type="domain" description="4Fe-4S ferredoxin-type" evidence="8">
    <location>
        <begin position="65"/>
        <end position="94"/>
    </location>
</feature>
<feature type="non-terminal residue" evidence="9">
    <location>
        <position position="1"/>
    </location>
</feature>
<organism evidence="9 10">
    <name type="scientific">Aerophobetes bacterium</name>
    <dbReference type="NCBI Taxonomy" id="2030807"/>
    <lineage>
        <taxon>Bacteria</taxon>
        <taxon>Candidatus Aerophobota</taxon>
    </lineage>
</organism>
<dbReference type="Proteomes" id="UP000319130">
    <property type="component" value="Unassembled WGS sequence"/>
</dbReference>
<sequence length="124" mass="14205">YKLINEPITYHLIKDYDLEVNIIRARISPREEGRLMMEISGKEEPLRKGMDYLKELGVEVQSLAQDIKWLDEKCTDCTICIPICPTEAMALDRNEMTVTFDQDKCIGCGLCVPACPYKAVEILF</sequence>
<dbReference type="PROSITE" id="PS00198">
    <property type="entry name" value="4FE4S_FER_1"/>
    <property type="match status" value="1"/>
</dbReference>
<keyword evidence="6" id="KW-0408">Iron</keyword>
<dbReference type="Pfam" id="PF09383">
    <property type="entry name" value="NIL"/>
    <property type="match status" value="1"/>
</dbReference>
<keyword evidence="2" id="KW-0004">4Fe-4S</keyword>
<keyword evidence="3" id="KW-0479">Metal-binding</keyword>
<protein>
    <submittedName>
        <fullName evidence="9">4Fe-4S dicluster domain-containing protein</fullName>
    </submittedName>
</protein>
<dbReference type="AlphaFoldDB" id="A0A523W4R3"/>
<proteinExistence type="predicted"/>
<accession>A0A523W4R3</accession>
<dbReference type="SUPFAM" id="SSF54862">
    <property type="entry name" value="4Fe-4S ferredoxins"/>
    <property type="match status" value="1"/>
</dbReference>
<evidence type="ECO:0000313" key="10">
    <source>
        <dbReference type="Proteomes" id="UP000319130"/>
    </source>
</evidence>
<gene>
    <name evidence="9" type="ORF">E3J48_05080</name>
</gene>
<dbReference type="InterPro" id="IPR045865">
    <property type="entry name" value="ACT-like_dom_sf"/>
</dbReference>
<dbReference type="InterPro" id="IPR018449">
    <property type="entry name" value="NIL_domain"/>
</dbReference>
<dbReference type="SMART" id="SM00930">
    <property type="entry name" value="NIL"/>
    <property type="match status" value="1"/>
</dbReference>
<dbReference type="Gene3D" id="3.30.70.260">
    <property type="match status" value="1"/>
</dbReference>
<keyword evidence="1" id="KW-0813">Transport</keyword>
<dbReference type="GO" id="GO:0046872">
    <property type="term" value="F:metal ion binding"/>
    <property type="evidence" value="ECO:0007669"/>
    <property type="project" value="UniProtKB-KW"/>
</dbReference>
<dbReference type="InterPro" id="IPR017896">
    <property type="entry name" value="4Fe4S_Fe-S-bd"/>
</dbReference>
<evidence type="ECO:0000256" key="7">
    <source>
        <dbReference type="ARBA" id="ARBA00023014"/>
    </source>
</evidence>
<evidence type="ECO:0000256" key="4">
    <source>
        <dbReference type="ARBA" id="ARBA00022737"/>
    </source>
</evidence>
<evidence type="ECO:0000256" key="2">
    <source>
        <dbReference type="ARBA" id="ARBA00022485"/>
    </source>
</evidence>
<keyword evidence="4" id="KW-0677">Repeat</keyword>
<dbReference type="Pfam" id="PF12838">
    <property type="entry name" value="Fer4_7"/>
    <property type="match status" value="1"/>
</dbReference>
<keyword evidence="7" id="KW-0411">Iron-sulfur</keyword>
<evidence type="ECO:0000256" key="6">
    <source>
        <dbReference type="ARBA" id="ARBA00023004"/>
    </source>
</evidence>
<dbReference type="InterPro" id="IPR050572">
    <property type="entry name" value="Fe-S_Ferredoxin"/>
</dbReference>
<dbReference type="SUPFAM" id="SSF55021">
    <property type="entry name" value="ACT-like"/>
    <property type="match status" value="1"/>
</dbReference>
<comment type="caution">
    <text evidence="9">The sequence shown here is derived from an EMBL/GenBank/DDBJ whole genome shotgun (WGS) entry which is preliminary data.</text>
</comment>
<keyword evidence="5" id="KW-0249">Electron transport</keyword>
<evidence type="ECO:0000256" key="5">
    <source>
        <dbReference type="ARBA" id="ARBA00022982"/>
    </source>
</evidence>
<dbReference type="PANTHER" id="PTHR43687">
    <property type="entry name" value="ADENYLYLSULFATE REDUCTASE, BETA SUBUNIT"/>
    <property type="match status" value="1"/>
</dbReference>
<dbReference type="EMBL" id="SOIZ01000218">
    <property type="protein sequence ID" value="TET61952.1"/>
    <property type="molecule type" value="Genomic_DNA"/>
</dbReference>
<evidence type="ECO:0000259" key="8">
    <source>
        <dbReference type="PROSITE" id="PS51379"/>
    </source>
</evidence>
<evidence type="ECO:0000256" key="3">
    <source>
        <dbReference type="ARBA" id="ARBA00022723"/>
    </source>
</evidence>
<dbReference type="InterPro" id="IPR017900">
    <property type="entry name" value="4Fe4S_Fe_S_CS"/>
</dbReference>
<dbReference type="PROSITE" id="PS51379">
    <property type="entry name" value="4FE4S_FER_2"/>
    <property type="match status" value="2"/>
</dbReference>
<dbReference type="Gene3D" id="3.30.70.20">
    <property type="match status" value="1"/>
</dbReference>
<evidence type="ECO:0000313" key="9">
    <source>
        <dbReference type="EMBL" id="TET61952.1"/>
    </source>
</evidence>
<dbReference type="PANTHER" id="PTHR43687:SF6">
    <property type="entry name" value="L-ASPARTATE SEMIALDEHYDE SULFURTRANSFERASE IRON-SULFUR SUBUNIT"/>
    <property type="match status" value="1"/>
</dbReference>
<evidence type="ECO:0000256" key="1">
    <source>
        <dbReference type="ARBA" id="ARBA00022448"/>
    </source>
</evidence>